<dbReference type="InterPro" id="IPR002035">
    <property type="entry name" value="VWF_A"/>
</dbReference>
<accession>A0A7R9FSB6</accession>
<dbReference type="Pfam" id="PF13768">
    <property type="entry name" value="VWA_3"/>
    <property type="match status" value="1"/>
</dbReference>
<dbReference type="InterPro" id="IPR013694">
    <property type="entry name" value="VIT"/>
</dbReference>
<reference evidence="5" key="1">
    <citation type="submission" date="2020-11" db="EMBL/GenBank/DDBJ databases">
        <authorList>
            <person name="Tran Van P."/>
        </authorList>
    </citation>
    <scope>NUCLEOTIDE SEQUENCE</scope>
</reference>
<dbReference type="EMBL" id="LR905224">
    <property type="protein sequence ID" value="CAD7253353.1"/>
    <property type="molecule type" value="Genomic_DNA"/>
</dbReference>
<gene>
    <name evidence="5" type="ORF">DSTB1V02_LOCUS13103</name>
</gene>
<dbReference type="SMART" id="SM00609">
    <property type="entry name" value="VIT"/>
    <property type="match status" value="1"/>
</dbReference>
<evidence type="ECO:0000259" key="3">
    <source>
        <dbReference type="PROSITE" id="PS50234"/>
    </source>
</evidence>
<dbReference type="InterPro" id="IPR036465">
    <property type="entry name" value="vWFA_dom_sf"/>
</dbReference>
<organism evidence="5">
    <name type="scientific">Darwinula stevensoni</name>
    <dbReference type="NCBI Taxonomy" id="69355"/>
    <lineage>
        <taxon>Eukaryota</taxon>
        <taxon>Metazoa</taxon>
        <taxon>Ecdysozoa</taxon>
        <taxon>Arthropoda</taxon>
        <taxon>Crustacea</taxon>
        <taxon>Oligostraca</taxon>
        <taxon>Ostracoda</taxon>
        <taxon>Podocopa</taxon>
        <taxon>Podocopida</taxon>
        <taxon>Darwinulocopina</taxon>
        <taxon>Darwinuloidea</taxon>
        <taxon>Darwinulidae</taxon>
        <taxon>Darwinula</taxon>
    </lineage>
</organism>
<keyword evidence="2" id="KW-0472">Membrane</keyword>
<keyword evidence="2" id="KW-0812">Transmembrane</keyword>
<dbReference type="Pfam" id="PF08487">
    <property type="entry name" value="VIT"/>
    <property type="match status" value="1"/>
</dbReference>
<dbReference type="SUPFAM" id="SSF53300">
    <property type="entry name" value="vWA-like"/>
    <property type="match status" value="1"/>
</dbReference>
<dbReference type="Proteomes" id="UP000677054">
    <property type="component" value="Unassembled WGS sequence"/>
</dbReference>
<feature type="region of interest" description="Disordered" evidence="1">
    <location>
        <begin position="472"/>
        <end position="496"/>
    </location>
</feature>
<feature type="domain" description="VWFA" evidence="3">
    <location>
        <begin position="285"/>
        <end position="460"/>
    </location>
</feature>
<protein>
    <submittedName>
        <fullName evidence="5">Uncharacterized protein</fullName>
    </submittedName>
</protein>
<dbReference type="PANTHER" id="PTHR45737">
    <property type="entry name" value="VON WILLEBRAND FACTOR A DOMAIN-CONTAINING PROTEIN 5A"/>
    <property type="match status" value="1"/>
</dbReference>
<feature type="domain" description="VIT" evidence="4">
    <location>
        <begin position="14"/>
        <end position="142"/>
    </location>
</feature>
<keyword evidence="6" id="KW-1185">Reference proteome</keyword>
<name>A0A7R9FSB6_9CRUS</name>
<dbReference type="PROSITE" id="PS51468">
    <property type="entry name" value="VIT"/>
    <property type="match status" value="1"/>
</dbReference>
<dbReference type="SMART" id="SM00327">
    <property type="entry name" value="VWA"/>
    <property type="match status" value="1"/>
</dbReference>
<proteinExistence type="predicted"/>
<dbReference type="PANTHER" id="PTHR45737:SF6">
    <property type="entry name" value="VON WILLEBRAND FACTOR A DOMAIN-CONTAINING PROTEIN 5A"/>
    <property type="match status" value="1"/>
</dbReference>
<dbReference type="OrthoDB" id="1729737at2759"/>
<evidence type="ECO:0000313" key="5">
    <source>
        <dbReference type="EMBL" id="CAD7253353.1"/>
    </source>
</evidence>
<dbReference type="Gene3D" id="3.40.50.410">
    <property type="entry name" value="von Willebrand factor, type A domain"/>
    <property type="match status" value="1"/>
</dbReference>
<sequence>MFYNTFGPYKNCECGLVTLGTGESCRPIPLTRVSVDVTWLDLGVLVTIAQTFRNDETKSLEIQYVFPIDDRASICAFEAEIEGRKVKGEARDTEEAREIYRRSVERGWSASLTEDTKPDVLLARLGSLPPGSVASIALSYVTEATVERDALRFSLPTTVAPMCIPPSDSSEAAGVVGTTEYSLFSPCPLEVWVRIDTMSQILSLNSPTHQITVTAKNEYVSRSKHFETKVRLAGRSTHMRRDFVLLLQTAHRHEPRLILERSPAGTFAATISFVPRFLLPPFKCEFLFVIDRSCSMAGDKMEKAKDALKLFLESLPTDSYFNVIGFGFRSTSLWDRSKECDERNLKKAIALVEEMQADHGDTDAYEPLSTVFHQPFLRDRSRQIVVLTDGEASDGAEKVVSLVSKNCKNEHETRVFALGLGNDASRRLVNGIAKAGKGQALFASQKESLRDQVQELLKNAMRPALSSVEITWASPDDSASSAPPRQVEEGDDREGKESWIGAKDLPCVFDGTSFSAYCIYDAPSAIPGSITASADSPAGPLSIAFPVVREEALAGTLVHTLAARSILGEIEGESRVHGRAVELGTKYNLASRVTSFVAVDDDGEIQAKKPIFVTGSNTIPFGCHSLGESGMTLASFDRDTGRCKNHSIRGFGKKYLLEVLACFICFPIFLPIYLCRWLWRKMTRRHEVSSPNRDACEDPAAEPTERSPFLRSRPEIPVIITFDEETDEDRLKALASLQRFDGSFPLNQELLTLLRLHEEEVWKEREETQLGDSELATALAVSFMQTRLSPLENRWELVAKKSLLWLEEMESSSLIERSKRLLQTSMGGGPSKDTKPDVLLDRLGSLPPGSVASIALSYVIEATVEGDALRFSLPTTVAPRCIPPSDSSEAAWCA</sequence>
<evidence type="ECO:0000313" key="6">
    <source>
        <dbReference type="Proteomes" id="UP000677054"/>
    </source>
</evidence>
<keyword evidence="2" id="KW-1133">Transmembrane helix</keyword>
<dbReference type="AlphaFoldDB" id="A0A7R9FSB6"/>
<dbReference type="EMBL" id="CAJPEV010005707">
    <property type="protein sequence ID" value="CAG0903428.1"/>
    <property type="molecule type" value="Genomic_DNA"/>
</dbReference>
<dbReference type="PROSITE" id="PS50234">
    <property type="entry name" value="VWFA"/>
    <property type="match status" value="1"/>
</dbReference>
<evidence type="ECO:0000256" key="1">
    <source>
        <dbReference type="SAM" id="MobiDB-lite"/>
    </source>
</evidence>
<evidence type="ECO:0000256" key="2">
    <source>
        <dbReference type="SAM" id="Phobius"/>
    </source>
</evidence>
<evidence type="ECO:0000259" key="4">
    <source>
        <dbReference type="PROSITE" id="PS51468"/>
    </source>
</evidence>
<dbReference type="GO" id="GO:0032991">
    <property type="term" value="C:protein-containing complex"/>
    <property type="evidence" value="ECO:0007669"/>
    <property type="project" value="UniProtKB-ARBA"/>
</dbReference>
<feature type="transmembrane region" description="Helical" evidence="2">
    <location>
        <begin position="655"/>
        <end position="675"/>
    </location>
</feature>
<feature type="compositionally biased region" description="Low complexity" evidence="1">
    <location>
        <begin position="473"/>
        <end position="484"/>
    </location>
</feature>